<sequence>MKRLNIGCGVVYHPDWINLDKIPQSPTIQPYDICNPLPFAEDSIDVCYSSHVLEHLTQEQAQAFIADCWRILKPNGIIRIVVPDLEAIVKTYLSCLESVAMAKQPDPIALANYHWLMLELLDQINRRFPGGEMANFLGNPQLLNRDFIRDRIGQEAEGFWTAPKTNFSLQTRLKHKNWGWFLAKSRYLVAAWMVRLIAGKSGQRAFCEGVFRQSGEIHQWMYDRVSLAALLSKNRFQDIQVCQAMDSQIRGFNDYQLDIIDGKVRKPDSLFMEARKGEF</sequence>
<dbReference type="InterPro" id="IPR029063">
    <property type="entry name" value="SAM-dependent_MTases_sf"/>
</dbReference>
<protein>
    <submittedName>
        <fullName evidence="2">Methyltransferase domain-containing protein</fullName>
    </submittedName>
</protein>
<evidence type="ECO:0000313" key="2">
    <source>
        <dbReference type="EMBL" id="UXE59910.1"/>
    </source>
</evidence>
<dbReference type="GO" id="GO:0008757">
    <property type="term" value="F:S-adenosylmethionine-dependent methyltransferase activity"/>
    <property type="evidence" value="ECO:0007669"/>
    <property type="project" value="InterPro"/>
</dbReference>
<dbReference type="AlphaFoldDB" id="A0A977KWX1"/>
<dbReference type="Pfam" id="PF08241">
    <property type="entry name" value="Methyltransf_11"/>
    <property type="match status" value="1"/>
</dbReference>
<name>A0A977KWX1_9CYAN</name>
<dbReference type="Proteomes" id="UP001065613">
    <property type="component" value="Chromosome"/>
</dbReference>
<evidence type="ECO:0000259" key="1">
    <source>
        <dbReference type="Pfam" id="PF08241"/>
    </source>
</evidence>
<dbReference type="GO" id="GO:0032259">
    <property type="term" value="P:methylation"/>
    <property type="evidence" value="ECO:0007669"/>
    <property type="project" value="UniProtKB-KW"/>
</dbReference>
<reference evidence="2" key="1">
    <citation type="submission" date="2021-04" db="EMBL/GenBank/DDBJ databases">
        <title>Genome sequence of Woronichinia naegeliana from Washington state freshwater lake bloom.</title>
        <authorList>
            <person name="Dreher T.W."/>
        </authorList>
    </citation>
    <scope>NUCLEOTIDE SEQUENCE</scope>
    <source>
        <strain evidence="2">WA131</strain>
    </source>
</reference>
<keyword evidence="2" id="KW-0808">Transferase</keyword>
<dbReference type="KEGG" id="wna:KA717_30115"/>
<feature type="domain" description="Methyltransferase type 11" evidence="1">
    <location>
        <begin position="29"/>
        <end position="78"/>
    </location>
</feature>
<dbReference type="SUPFAM" id="SSF53335">
    <property type="entry name" value="S-adenosyl-L-methionine-dependent methyltransferases"/>
    <property type="match status" value="1"/>
</dbReference>
<accession>A0A977KWX1</accession>
<dbReference type="CDD" id="cd02440">
    <property type="entry name" value="AdoMet_MTases"/>
    <property type="match status" value="1"/>
</dbReference>
<organism evidence="2">
    <name type="scientific">Woronichinia naegeliana WA131</name>
    <dbReference type="NCBI Taxonomy" id="2824559"/>
    <lineage>
        <taxon>Bacteria</taxon>
        <taxon>Bacillati</taxon>
        <taxon>Cyanobacteriota</taxon>
        <taxon>Cyanophyceae</taxon>
        <taxon>Synechococcales</taxon>
        <taxon>Coelosphaeriaceae</taxon>
        <taxon>Woronichinia</taxon>
    </lineage>
</organism>
<keyword evidence="2" id="KW-0489">Methyltransferase</keyword>
<gene>
    <name evidence="2" type="ORF">KA717_30115</name>
</gene>
<proteinExistence type="predicted"/>
<dbReference type="InterPro" id="IPR013216">
    <property type="entry name" value="Methyltransf_11"/>
</dbReference>
<dbReference type="Gene3D" id="3.40.50.150">
    <property type="entry name" value="Vaccinia Virus protein VP39"/>
    <property type="match status" value="1"/>
</dbReference>
<dbReference type="EMBL" id="CP073041">
    <property type="protein sequence ID" value="UXE59910.1"/>
    <property type="molecule type" value="Genomic_DNA"/>
</dbReference>